<dbReference type="Proteomes" id="UP000321353">
    <property type="component" value="Chromosome"/>
</dbReference>
<accession>A0A5B9MJ29</accession>
<name>A0A5B9MJ29_9BACT</name>
<dbReference type="PROSITE" id="PS51832">
    <property type="entry name" value="HD_GYP"/>
    <property type="match status" value="1"/>
</dbReference>
<feature type="coiled-coil region" evidence="3">
    <location>
        <begin position="441"/>
        <end position="475"/>
    </location>
</feature>
<dbReference type="PANTHER" id="PTHR45138">
    <property type="entry name" value="REGULATORY COMPONENTS OF SENSORY TRANSDUCTION SYSTEM"/>
    <property type="match status" value="1"/>
</dbReference>
<dbReference type="Pfam" id="PF00990">
    <property type="entry name" value="GGDEF"/>
    <property type="match status" value="1"/>
</dbReference>
<feature type="region of interest" description="Disordered" evidence="4">
    <location>
        <begin position="45"/>
        <end position="65"/>
    </location>
</feature>
<sequence>MQIGGSVATIVRIDPASRNGVLTPVQAGTSRTIVNTCQLHAKDAPPESAELNCPAGSKSGPDQDRVERAGAVTIDTTPRHGAILISFRAARRLVAFRQGNGHSEKQNLARYRVGSMAGQPKIGVATPRADCLNSLFFNSCVLGRVYLQSIRLAIALVCLGASLILASHWFGLLPDVTQIQSDSRRRLSEAVAVNAAAHVRKQQWVDLRATAETLVDRDADLLSIGVRSKHGDLKVNAGHHDDLWQQVSSDSEGIDAISVPITLNRREWGAVEFCFRAPDRSNFGAIAEHPLMRLLAFYCITGLFGYTLFVGKVMRVFSTTQVVPERVRQALDTLAEGLLVLDEKAKIVLANRAFAETVDVSSELLVNSRANELPWTFENSDSQDSYPWMTAIDESATITEQILHLKVHDGDERIFSVNAAPIGGGSSRRGALATFRDVTHIEEHRKQLEAMLSMLRESRDEIEEKNRELEILATTDALTGCLNRRAFFERFGHLWKTAAAEQKPLSCIMFDNDHFKRVNDTYGHAIGDDVLREVSRVLREEHGEHGLVCRYGGEEFCVLLPGIDFETALDLAEQTRASIEKITFTEPAQLRLTASVGVSETRFDAADPQELINQADVCLYAAKRGGRNCVIPYSPELSQMEGGEPESRERAEIPYQAVTALIASLSYRDAATAQHSRRVADLCSRVSKQYMDAGSQYILEIAALLHDIGKVGVSDEILLKRGKLSPDEMELIAWHDRIGVELIETAFECQELTETVQFRQAHFDGSGRFRNLPVGPEIPLGARILSICDSYDSMVSDRVYREGCSHQVAIDELRRYAGSQFDPELVEHFASVITSKPEEDTTANSEAAIQIGFQVERLAAAIDSQDTEGMQTLAARLGMYARSCDIDSIAKAADRIRERASEQEISWLALLHDTNELLELCRTTQSELIQQAESTEEPRVTPAENAPMPELAD</sequence>
<evidence type="ECO:0000256" key="4">
    <source>
        <dbReference type="SAM" id="MobiDB-lite"/>
    </source>
</evidence>
<dbReference type="SUPFAM" id="SSF55073">
    <property type="entry name" value="Nucleotide cyclase"/>
    <property type="match status" value="1"/>
</dbReference>
<evidence type="ECO:0000259" key="6">
    <source>
        <dbReference type="PROSITE" id="PS50112"/>
    </source>
</evidence>
<dbReference type="PROSITE" id="PS50112">
    <property type="entry name" value="PAS"/>
    <property type="match status" value="1"/>
</dbReference>
<feature type="domain" description="HD-GYP" evidence="8">
    <location>
        <begin position="650"/>
        <end position="845"/>
    </location>
</feature>
<dbReference type="InterPro" id="IPR029787">
    <property type="entry name" value="Nucleotide_cyclase"/>
</dbReference>
<feature type="transmembrane region" description="Helical" evidence="5">
    <location>
        <begin position="152"/>
        <end position="172"/>
    </location>
</feature>
<evidence type="ECO:0000256" key="3">
    <source>
        <dbReference type="SAM" id="Coils"/>
    </source>
</evidence>
<feature type="domain" description="GGDEF" evidence="7">
    <location>
        <begin position="503"/>
        <end position="635"/>
    </location>
</feature>
<dbReference type="InterPro" id="IPR035965">
    <property type="entry name" value="PAS-like_dom_sf"/>
</dbReference>
<dbReference type="InterPro" id="IPR000014">
    <property type="entry name" value="PAS"/>
</dbReference>
<evidence type="ECO:0000256" key="1">
    <source>
        <dbReference type="ARBA" id="ARBA00012528"/>
    </source>
</evidence>
<dbReference type="NCBIfam" id="TIGR00229">
    <property type="entry name" value="sensory_box"/>
    <property type="match status" value="1"/>
</dbReference>
<keyword evidence="5" id="KW-0812">Transmembrane</keyword>
<dbReference type="PANTHER" id="PTHR45138:SF9">
    <property type="entry name" value="DIGUANYLATE CYCLASE DGCM-RELATED"/>
    <property type="match status" value="1"/>
</dbReference>
<feature type="region of interest" description="Disordered" evidence="4">
    <location>
        <begin position="931"/>
        <end position="953"/>
    </location>
</feature>
<dbReference type="EC" id="2.7.7.65" evidence="1"/>
<dbReference type="Gene3D" id="3.30.450.20">
    <property type="entry name" value="PAS domain"/>
    <property type="match status" value="1"/>
</dbReference>
<comment type="catalytic activity">
    <reaction evidence="2">
        <text>2 GTP = 3',3'-c-di-GMP + 2 diphosphate</text>
        <dbReference type="Rhea" id="RHEA:24898"/>
        <dbReference type="ChEBI" id="CHEBI:33019"/>
        <dbReference type="ChEBI" id="CHEBI:37565"/>
        <dbReference type="ChEBI" id="CHEBI:58805"/>
        <dbReference type="EC" id="2.7.7.65"/>
    </reaction>
</comment>
<dbReference type="KEGG" id="smam:Mal15_30960"/>
<dbReference type="GO" id="GO:0006355">
    <property type="term" value="P:regulation of DNA-templated transcription"/>
    <property type="evidence" value="ECO:0007669"/>
    <property type="project" value="InterPro"/>
</dbReference>
<keyword evidence="10" id="KW-1185">Reference proteome</keyword>
<organism evidence="9 10">
    <name type="scientific">Stieleria maiorica</name>
    <dbReference type="NCBI Taxonomy" id="2795974"/>
    <lineage>
        <taxon>Bacteria</taxon>
        <taxon>Pseudomonadati</taxon>
        <taxon>Planctomycetota</taxon>
        <taxon>Planctomycetia</taxon>
        <taxon>Pirellulales</taxon>
        <taxon>Pirellulaceae</taxon>
        <taxon>Stieleria</taxon>
    </lineage>
</organism>
<dbReference type="InterPro" id="IPR000160">
    <property type="entry name" value="GGDEF_dom"/>
</dbReference>
<dbReference type="SUPFAM" id="SSF55785">
    <property type="entry name" value="PYP-like sensor domain (PAS domain)"/>
    <property type="match status" value="1"/>
</dbReference>
<dbReference type="GO" id="GO:0005886">
    <property type="term" value="C:plasma membrane"/>
    <property type="evidence" value="ECO:0007669"/>
    <property type="project" value="TreeGrafter"/>
</dbReference>
<dbReference type="Gene3D" id="3.30.70.270">
    <property type="match status" value="1"/>
</dbReference>
<dbReference type="PROSITE" id="PS50887">
    <property type="entry name" value="GGDEF"/>
    <property type="match status" value="1"/>
</dbReference>
<evidence type="ECO:0000313" key="10">
    <source>
        <dbReference type="Proteomes" id="UP000321353"/>
    </source>
</evidence>
<dbReference type="Pfam" id="PF13487">
    <property type="entry name" value="HD_5"/>
    <property type="match status" value="1"/>
</dbReference>
<dbReference type="SMART" id="SM00267">
    <property type="entry name" value="GGDEF"/>
    <property type="match status" value="1"/>
</dbReference>
<proteinExistence type="predicted"/>
<keyword evidence="3" id="KW-0175">Coiled coil</keyword>
<keyword evidence="5" id="KW-1133">Transmembrane helix</keyword>
<evidence type="ECO:0000313" key="9">
    <source>
        <dbReference type="EMBL" id="QEF99037.1"/>
    </source>
</evidence>
<evidence type="ECO:0000259" key="8">
    <source>
        <dbReference type="PROSITE" id="PS51832"/>
    </source>
</evidence>
<dbReference type="GO" id="GO:1902201">
    <property type="term" value="P:negative regulation of bacterial-type flagellum-dependent cell motility"/>
    <property type="evidence" value="ECO:0007669"/>
    <property type="project" value="TreeGrafter"/>
</dbReference>
<dbReference type="InterPro" id="IPR037522">
    <property type="entry name" value="HD_GYP_dom"/>
</dbReference>
<dbReference type="CDD" id="cd00077">
    <property type="entry name" value="HDc"/>
    <property type="match status" value="1"/>
</dbReference>
<evidence type="ECO:0000259" key="7">
    <source>
        <dbReference type="PROSITE" id="PS50887"/>
    </source>
</evidence>
<protein>
    <recommendedName>
        <fullName evidence="1">diguanylate cyclase</fullName>
        <ecNumber evidence="1">2.7.7.65</ecNumber>
    </recommendedName>
</protein>
<dbReference type="Pfam" id="PF00989">
    <property type="entry name" value="PAS"/>
    <property type="match status" value="1"/>
</dbReference>
<dbReference type="SUPFAM" id="SSF109604">
    <property type="entry name" value="HD-domain/PDEase-like"/>
    <property type="match status" value="1"/>
</dbReference>
<dbReference type="InterPro" id="IPR050469">
    <property type="entry name" value="Diguanylate_Cyclase"/>
</dbReference>
<reference evidence="9 10" key="1">
    <citation type="submission" date="2019-02" db="EMBL/GenBank/DDBJ databases">
        <title>Planctomycetal bacteria perform biofilm scaping via a novel small molecule.</title>
        <authorList>
            <person name="Jeske O."/>
            <person name="Boedeker C."/>
            <person name="Wiegand S."/>
            <person name="Breitling P."/>
            <person name="Kallscheuer N."/>
            <person name="Jogler M."/>
            <person name="Rohde M."/>
            <person name="Petersen J."/>
            <person name="Medema M.H."/>
            <person name="Surup F."/>
            <person name="Jogler C."/>
        </authorList>
    </citation>
    <scope>NUCLEOTIDE SEQUENCE [LARGE SCALE GENOMIC DNA]</scope>
    <source>
        <strain evidence="9 10">Mal15</strain>
    </source>
</reference>
<dbReference type="InterPro" id="IPR043128">
    <property type="entry name" value="Rev_trsase/Diguanyl_cyclase"/>
</dbReference>
<feature type="domain" description="PAS" evidence="6">
    <location>
        <begin position="323"/>
        <end position="367"/>
    </location>
</feature>
<dbReference type="EMBL" id="CP036264">
    <property type="protein sequence ID" value="QEF99037.1"/>
    <property type="molecule type" value="Genomic_DNA"/>
</dbReference>
<evidence type="ECO:0000256" key="5">
    <source>
        <dbReference type="SAM" id="Phobius"/>
    </source>
</evidence>
<dbReference type="GO" id="GO:0043709">
    <property type="term" value="P:cell adhesion involved in single-species biofilm formation"/>
    <property type="evidence" value="ECO:0007669"/>
    <property type="project" value="TreeGrafter"/>
</dbReference>
<dbReference type="CDD" id="cd01949">
    <property type="entry name" value="GGDEF"/>
    <property type="match status" value="1"/>
</dbReference>
<dbReference type="GO" id="GO:0052621">
    <property type="term" value="F:diguanylate cyclase activity"/>
    <property type="evidence" value="ECO:0007669"/>
    <property type="project" value="UniProtKB-EC"/>
</dbReference>
<dbReference type="FunFam" id="3.30.70.270:FF:000001">
    <property type="entry name" value="Diguanylate cyclase domain protein"/>
    <property type="match status" value="1"/>
</dbReference>
<keyword evidence="5" id="KW-0472">Membrane</keyword>
<dbReference type="Gene3D" id="1.10.3210.10">
    <property type="entry name" value="Hypothetical protein af1432"/>
    <property type="match status" value="1"/>
</dbReference>
<dbReference type="AlphaFoldDB" id="A0A5B9MJ29"/>
<dbReference type="InterPro" id="IPR013767">
    <property type="entry name" value="PAS_fold"/>
</dbReference>
<dbReference type="InterPro" id="IPR003607">
    <property type="entry name" value="HD/PDEase_dom"/>
</dbReference>
<dbReference type="SMART" id="SM00471">
    <property type="entry name" value="HDc"/>
    <property type="match status" value="1"/>
</dbReference>
<dbReference type="NCBIfam" id="TIGR00254">
    <property type="entry name" value="GGDEF"/>
    <property type="match status" value="1"/>
</dbReference>
<gene>
    <name evidence="9" type="primary">pleD_2</name>
    <name evidence="9" type="ORF">Mal15_30960</name>
</gene>
<evidence type="ECO:0000256" key="2">
    <source>
        <dbReference type="ARBA" id="ARBA00034247"/>
    </source>
</evidence>